<evidence type="ECO:0000256" key="2">
    <source>
        <dbReference type="ARBA" id="ARBA00022801"/>
    </source>
</evidence>
<dbReference type="GO" id="GO:0003677">
    <property type="term" value="F:DNA binding"/>
    <property type="evidence" value="ECO:0007669"/>
    <property type="project" value="InterPro"/>
</dbReference>
<evidence type="ECO:0000256" key="5">
    <source>
        <dbReference type="PROSITE-ProRule" id="PRU00560"/>
    </source>
</evidence>
<keyword evidence="8" id="KW-1185">Reference proteome</keyword>
<reference evidence="7 8" key="1">
    <citation type="submission" date="2019-07" db="EMBL/GenBank/DDBJ databases">
        <title>Whole genome shotgun sequence of Cellulomonas terrae NBRC 100819.</title>
        <authorList>
            <person name="Hosoyama A."/>
            <person name="Uohara A."/>
            <person name="Ohji S."/>
            <person name="Ichikawa N."/>
        </authorList>
    </citation>
    <scope>NUCLEOTIDE SEQUENCE [LARGE SCALE GENOMIC DNA]</scope>
    <source>
        <strain evidence="7 8">NBRC 100819</strain>
    </source>
</reference>
<evidence type="ECO:0000256" key="4">
    <source>
        <dbReference type="ARBA" id="ARBA00022840"/>
    </source>
</evidence>
<dbReference type="InterPro" id="IPR000212">
    <property type="entry name" value="DNA_helicase_UvrD/REP"/>
</dbReference>
<dbReference type="InterPro" id="IPR014016">
    <property type="entry name" value="UvrD-like_ATP-bd"/>
</dbReference>
<evidence type="ECO:0000259" key="6">
    <source>
        <dbReference type="PROSITE" id="PS51198"/>
    </source>
</evidence>
<organism evidence="7 8">
    <name type="scientific">Cellulomonas terrae</name>
    <dbReference type="NCBI Taxonomy" id="311234"/>
    <lineage>
        <taxon>Bacteria</taxon>
        <taxon>Bacillati</taxon>
        <taxon>Actinomycetota</taxon>
        <taxon>Actinomycetes</taxon>
        <taxon>Micrococcales</taxon>
        <taxon>Cellulomonadaceae</taxon>
        <taxon>Cellulomonas</taxon>
    </lineage>
</organism>
<dbReference type="GO" id="GO:0016787">
    <property type="term" value="F:hydrolase activity"/>
    <property type="evidence" value="ECO:0007669"/>
    <property type="project" value="UniProtKB-UniRule"/>
</dbReference>
<keyword evidence="2 5" id="KW-0378">Hydrolase</keyword>
<dbReference type="RefSeq" id="WP_146847407.1">
    <property type="nucleotide sequence ID" value="NZ_BJWH01000021.1"/>
</dbReference>
<dbReference type="GO" id="GO:0043138">
    <property type="term" value="F:3'-5' DNA helicase activity"/>
    <property type="evidence" value="ECO:0007669"/>
    <property type="project" value="TreeGrafter"/>
</dbReference>
<dbReference type="Pfam" id="PF00580">
    <property type="entry name" value="UvrD-helicase"/>
    <property type="match status" value="2"/>
</dbReference>
<dbReference type="PANTHER" id="PTHR11070">
    <property type="entry name" value="UVRD / RECB / PCRA DNA HELICASE FAMILY MEMBER"/>
    <property type="match status" value="1"/>
</dbReference>
<dbReference type="AlphaFoldDB" id="A0A511JP50"/>
<dbReference type="PANTHER" id="PTHR11070:SF2">
    <property type="entry name" value="ATP-DEPENDENT DNA HELICASE SRS2"/>
    <property type="match status" value="1"/>
</dbReference>
<sequence length="509" mass="55831">MALRLTGEQLLAAASDERLVNVVSGPGSGKTTMSAARFGYLHHRDVDGRRGVLGLSFTRAAVGELRSRITSRWGHRVVELPNLVTTFDDFHVRVLHHLLDVGLVRWPGGHKRINVIDDFRGIHNDYRFLSSGSYRRFAGCGKNGVIDSQSERIAAPRYGFGRVGPHRAVLTAGTSSHEDVRRALRSALEHVPGAEEAVLEWIGQNFRHVLVDEIYDADELDIFVCGAVASTAATLTIVGDPWQALYDWRGATPAKVETSLLAAHPFVSYEMIRSFRFATDQTIGLARALRDGDGVTVPPASSTSVNVALGRRWATLWTVGDNVLPLAFRTIGNRTDAALNLLLDGVTRAKLGRKSFGRQSALVHLGIVEDRLEELQRQHLFPILTALVGGVPAVDVLEMVRDAAGRMSPRSRPNRLQQQAEAERVVELERLRLRLTRSDLIPGLTVHQAKGCEWSRVGVVLTRANEGALAAGLTSAQPEHCVLFVALTRARTQCGSLAHDEELDFVDET</sequence>
<proteinExistence type="predicted"/>
<dbReference type="EMBL" id="BJWH01000021">
    <property type="protein sequence ID" value="GEL99778.1"/>
    <property type="molecule type" value="Genomic_DNA"/>
</dbReference>
<keyword evidence="1 5" id="KW-0547">Nucleotide-binding</keyword>
<gene>
    <name evidence="7" type="ORF">CTE05_33250</name>
</gene>
<dbReference type="GO" id="GO:0005524">
    <property type="term" value="F:ATP binding"/>
    <property type="evidence" value="ECO:0007669"/>
    <property type="project" value="UniProtKB-UniRule"/>
</dbReference>
<dbReference type="GO" id="GO:0000725">
    <property type="term" value="P:recombinational repair"/>
    <property type="evidence" value="ECO:0007669"/>
    <property type="project" value="TreeGrafter"/>
</dbReference>
<keyword evidence="4 5" id="KW-0067">ATP-binding</keyword>
<dbReference type="InterPro" id="IPR027417">
    <property type="entry name" value="P-loop_NTPase"/>
</dbReference>
<dbReference type="Gene3D" id="3.40.50.300">
    <property type="entry name" value="P-loop containing nucleotide triphosphate hydrolases"/>
    <property type="match status" value="3"/>
</dbReference>
<name>A0A511JP50_9CELL</name>
<feature type="domain" description="UvrD-like helicase ATP-binding" evidence="6">
    <location>
        <begin position="3"/>
        <end position="278"/>
    </location>
</feature>
<feature type="binding site" evidence="5">
    <location>
        <begin position="24"/>
        <end position="31"/>
    </location>
    <ligand>
        <name>ATP</name>
        <dbReference type="ChEBI" id="CHEBI:30616"/>
    </ligand>
</feature>
<evidence type="ECO:0000313" key="8">
    <source>
        <dbReference type="Proteomes" id="UP000321049"/>
    </source>
</evidence>
<accession>A0A511JP50</accession>
<evidence type="ECO:0000313" key="7">
    <source>
        <dbReference type="EMBL" id="GEL99778.1"/>
    </source>
</evidence>
<evidence type="ECO:0000256" key="3">
    <source>
        <dbReference type="ARBA" id="ARBA00022806"/>
    </source>
</evidence>
<dbReference type="SUPFAM" id="SSF52540">
    <property type="entry name" value="P-loop containing nucleoside triphosphate hydrolases"/>
    <property type="match status" value="1"/>
</dbReference>
<protein>
    <recommendedName>
        <fullName evidence="6">UvrD-like helicase ATP-binding domain-containing protein</fullName>
    </recommendedName>
</protein>
<keyword evidence="3 5" id="KW-0347">Helicase</keyword>
<evidence type="ECO:0000256" key="1">
    <source>
        <dbReference type="ARBA" id="ARBA00022741"/>
    </source>
</evidence>
<dbReference type="PROSITE" id="PS51198">
    <property type="entry name" value="UVRD_HELICASE_ATP_BIND"/>
    <property type="match status" value="1"/>
</dbReference>
<dbReference type="Proteomes" id="UP000321049">
    <property type="component" value="Unassembled WGS sequence"/>
</dbReference>
<comment type="caution">
    <text evidence="7">The sequence shown here is derived from an EMBL/GenBank/DDBJ whole genome shotgun (WGS) entry which is preliminary data.</text>
</comment>
<dbReference type="OrthoDB" id="9810135at2"/>